<protein>
    <submittedName>
        <fullName evidence="3">Uncharacterized protein</fullName>
    </submittedName>
</protein>
<dbReference type="EMBL" id="HBIJ01019960">
    <property type="protein sequence ID" value="CAE0372287.1"/>
    <property type="molecule type" value="Transcribed_RNA"/>
</dbReference>
<dbReference type="EMBL" id="HBIJ01019955">
    <property type="protein sequence ID" value="CAE0372284.1"/>
    <property type="molecule type" value="Transcribed_RNA"/>
</dbReference>
<evidence type="ECO:0000313" key="4">
    <source>
        <dbReference type="EMBL" id="CAE0372287.1"/>
    </source>
</evidence>
<reference evidence="3" key="1">
    <citation type="submission" date="2021-01" db="EMBL/GenBank/DDBJ databases">
        <authorList>
            <person name="Corre E."/>
            <person name="Pelletier E."/>
            <person name="Niang G."/>
            <person name="Scheremetjew M."/>
            <person name="Finn R."/>
            <person name="Kale V."/>
            <person name="Holt S."/>
            <person name="Cochrane G."/>
            <person name="Meng A."/>
            <person name="Brown T."/>
            <person name="Cohen L."/>
        </authorList>
    </citation>
    <scope>NUCLEOTIDE SEQUENCE</scope>
    <source>
        <strain evidence="3">CCMP1510</strain>
    </source>
</reference>
<feature type="compositionally biased region" description="Acidic residues" evidence="1">
    <location>
        <begin position="513"/>
        <end position="532"/>
    </location>
</feature>
<evidence type="ECO:0000313" key="3">
    <source>
        <dbReference type="EMBL" id="CAE0372286.1"/>
    </source>
</evidence>
<sequence>MHERKVKSMKESWNVHHGSNVLRKTLQSVAYLQAETKWRMNGRKKIHSERNKSSGSCMKDEEIYKPKRNIPMNKMNQPLTELKSSSLLIEILEYLTAIELVNMRQAGGTDFICHQGYGYGPCELAASLSIRRLFGNKILPNHISTHPKHIIYELHIELTSCILTILRRREPILRELTAARGVAQIARETHRQGWAFHESMTTGNLSQLDIHQDHSNHQNTFPLAAVSDNQHINIQEIPQLNRRLTENEPISGVVVAGGIFADARLFDAGKSELTIELTPKETKALKLAARCLDGDIGGLGECVVASLNTSHCPTLESSPLQANGCWVLRRIDGRPCWSPRAFDLHVHNAQISNKKLKIEFDQAYDRRDLKIPLAAPAAVAVHLAKGAFGLDTREDVVLLAAGDEEYGRAVSPSGCWTPGDCQPLKNLGLTPGIKRTLILVVLPDYSTPPVLPSYVPARLPQHHIIVHHHHHLNNIISPKMLNHAGLPLNCNTVVDNSDAISDLSSSSSISSSDSDDSSSYDDDDCDSQCDEDLLSRIV</sequence>
<proteinExistence type="predicted"/>
<evidence type="ECO:0000256" key="1">
    <source>
        <dbReference type="SAM" id="MobiDB-lite"/>
    </source>
</evidence>
<accession>A0A6S8EU45</accession>
<dbReference type="AlphaFoldDB" id="A0A6S8EU45"/>
<evidence type="ECO:0000313" key="2">
    <source>
        <dbReference type="EMBL" id="CAE0372284.1"/>
    </source>
</evidence>
<organism evidence="3">
    <name type="scientific">Aureoumbra lagunensis</name>
    <dbReference type="NCBI Taxonomy" id="44058"/>
    <lineage>
        <taxon>Eukaryota</taxon>
        <taxon>Sar</taxon>
        <taxon>Stramenopiles</taxon>
        <taxon>Ochrophyta</taxon>
        <taxon>Pelagophyceae</taxon>
        <taxon>Pelagomonadales</taxon>
        <taxon>Aureoumbra</taxon>
    </lineage>
</organism>
<feature type="region of interest" description="Disordered" evidence="1">
    <location>
        <begin position="504"/>
        <end position="538"/>
    </location>
</feature>
<dbReference type="EMBL" id="HBIJ01019959">
    <property type="protein sequence ID" value="CAE0372286.1"/>
    <property type="molecule type" value="Transcribed_RNA"/>
</dbReference>
<gene>
    <name evidence="2" type="ORF">ALAG00032_LOCUS13067</name>
    <name evidence="3" type="ORF">ALAG00032_LOCUS13069</name>
    <name evidence="4" type="ORF">ALAG00032_LOCUS13070</name>
</gene>
<name>A0A6S8EU45_9STRA</name>